<dbReference type="RefSeq" id="WP_021588899.1">
    <property type="nucleotide sequence ID" value="NZ_AWEY01000008.1"/>
</dbReference>
<evidence type="ECO:0000313" key="2">
    <source>
        <dbReference type="EMBL" id="ERK39770.1"/>
    </source>
</evidence>
<keyword evidence="2" id="KW-0449">Lipoprotein</keyword>
<proteinExistence type="predicted"/>
<dbReference type="AlphaFoldDB" id="U2NNX3"/>
<protein>
    <submittedName>
        <fullName evidence="2">Putative lipoprotein</fullName>
    </submittedName>
</protein>
<comment type="caution">
    <text evidence="2">The sequence shown here is derived from an EMBL/GenBank/DDBJ whole genome shotgun (WGS) entry which is preliminary data.</text>
</comment>
<evidence type="ECO:0000313" key="3">
    <source>
        <dbReference type="Proteomes" id="UP000016648"/>
    </source>
</evidence>
<dbReference type="PATRIC" id="fig|1115809.3.peg.477"/>
<keyword evidence="3" id="KW-1185">Reference proteome</keyword>
<feature type="chain" id="PRO_5004631804" evidence="1">
    <location>
        <begin position="25"/>
        <end position="159"/>
    </location>
</feature>
<name>U2NNX3_9BACT</name>
<dbReference type="Pfam" id="PF20050">
    <property type="entry name" value="DUF6452"/>
    <property type="match status" value="1"/>
</dbReference>
<dbReference type="PROSITE" id="PS51257">
    <property type="entry name" value="PROKAR_LIPOPROTEIN"/>
    <property type="match status" value="1"/>
</dbReference>
<accession>U2NNX3</accession>
<sequence length="159" mass="17822">MRKSFWLIAVIALFVGACSTIDCSLNTRVATTYKLMGDVKTLADPLTVTADLGDGNDSVVLNKLVSTDSFQLPMSYNRHEDVFYFKSEGTTGTLLDTVIVSKKDKPHFEAVDCNPIIFHEITDVRYTKHFIDSIGVNNKQVTNEISKSNFHLYLKSNIH</sequence>
<gene>
    <name evidence="2" type="ORF">HMPREF9135_0013</name>
</gene>
<dbReference type="InterPro" id="IPR045607">
    <property type="entry name" value="DUF6452"/>
</dbReference>
<keyword evidence="1" id="KW-0732">Signal</keyword>
<reference evidence="2 3" key="1">
    <citation type="submission" date="2013-08" db="EMBL/GenBank/DDBJ databases">
        <authorList>
            <person name="Durkin A.S."/>
            <person name="Haft D.R."/>
            <person name="McCorrison J."/>
            <person name="Torralba M."/>
            <person name="Gillis M."/>
            <person name="Haft D.H."/>
            <person name="Methe B."/>
            <person name="Sutton G."/>
            <person name="Nelson K.E."/>
        </authorList>
    </citation>
    <scope>NUCLEOTIDE SEQUENCE [LARGE SCALE GENOMIC DNA]</scope>
    <source>
        <strain evidence="2 3">F0067</strain>
    </source>
</reference>
<dbReference type="EMBL" id="AWEY01000008">
    <property type="protein sequence ID" value="ERK39770.1"/>
    <property type="molecule type" value="Genomic_DNA"/>
</dbReference>
<feature type="signal peptide" evidence="1">
    <location>
        <begin position="1"/>
        <end position="24"/>
    </location>
</feature>
<evidence type="ECO:0000256" key="1">
    <source>
        <dbReference type="SAM" id="SignalP"/>
    </source>
</evidence>
<organism evidence="2 3">
    <name type="scientific">Segatella baroniae F0067</name>
    <dbReference type="NCBI Taxonomy" id="1115809"/>
    <lineage>
        <taxon>Bacteria</taxon>
        <taxon>Pseudomonadati</taxon>
        <taxon>Bacteroidota</taxon>
        <taxon>Bacteroidia</taxon>
        <taxon>Bacteroidales</taxon>
        <taxon>Prevotellaceae</taxon>
        <taxon>Segatella</taxon>
    </lineage>
</organism>
<dbReference type="Proteomes" id="UP000016648">
    <property type="component" value="Unassembled WGS sequence"/>
</dbReference>